<gene>
    <name evidence="2" type="ORF">A5779_25005</name>
</gene>
<feature type="region of interest" description="Disordered" evidence="1">
    <location>
        <begin position="117"/>
        <end position="178"/>
    </location>
</feature>
<organism evidence="2 3">
    <name type="scientific">Mycolicibacterium peregrinum</name>
    <name type="common">Mycobacterium peregrinum</name>
    <dbReference type="NCBI Taxonomy" id="43304"/>
    <lineage>
        <taxon>Bacteria</taxon>
        <taxon>Bacillati</taxon>
        <taxon>Actinomycetota</taxon>
        <taxon>Actinomycetes</taxon>
        <taxon>Mycobacteriales</taxon>
        <taxon>Mycobacteriaceae</taxon>
        <taxon>Mycolicibacterium</taxon>
    </lineage>
</organism>
<evidence type="ECO:0000256" key="1">
    <source>
        <dbReference type="SAM" id="MobiDB-lite"/>
    </source>
</evidence>
<proteinExistence type="predicted"/>
<sequence length="178" mass="19222">MAQIIVGSEAMAAESATRQTLRSKYVMPHQNVYAPTGLLLTAHDHAIAAWLWSGRNATLAGYSAAAVLGSKWLPDDAPAELARIRQPSPPWILIHTGVIAADELHLVGEMRRPHLLRHRPTGIPGVTRMDDRAGQRPSTAVPAARDRRSGAQRPKALTPKLRVVTDSKRNPSGTVVSA</sequence>
<dbReference type="EMBL" id="LZSY01000088">
    <property type="protein sequence ID" value="OBB90928.1"/>
    <property type="molecule type" value="Genomic_DNA"/>
</dbReference>
<name>A0A1A0W4V3_MYCPR</name>
<accession>A0A1A0W4V3</accession>
<evidence type="ECO:0000313" key="2">
    <source>
        <dbReference type="EMBL" id="OBB90928.1"/>
    </source>
</evidence>
<reference evidence="3" key="1">
    <citation type="submission" date="2016-06" db="EMBL/GenBank/DDBJ databases">
        <authorList>
            <person name="Sutton G."/>
            <person name="Brinkac L."/>
            <person name="Sanka R."/>
            <person name="Adams M."/>
            <person name="Lau E."/>
            <person name="Mehaffy C."/>
            <person name="Tameris M."/>
            <person name="Hatherill M."/>
            <person name="Hanekom W."/>
            <person name="Mahomed H."/>
            <person name="Mcshane H."/>
        </authorList>
    </citation>
    <scope>NUCLEOTIDE SEQUENCE [LARGE SCALE GENOMIC DNA]</scope>
    <source>
        <strain evidence="3">852002-10433_SCH5171157</strain>
    </source>
</reference>
<dbReference type="AlphaFoldDB" id="A0A1A0W4V3"/>
<dbReference type="RefSeq" id="WP_064882227.1">
    <property type="nucleotide sequence ID" value="NZ_LZSY01000088.1"/>
</dbReference>
<dbReference type="OrthoDB" id="3173471at2"/>
<evidence type="ECO:0000313" key="3">
    <source>
        <dbReference type="Proteomes" id="UP000094008"/>
    </source>
</evidence>
<dbReference type="Proteomes" id="UP000094008">
    <property type="component" value="Unassembled WGS sequence"/>
</dbReference>
<comment type="caution">
    <text evidence="2">The sequence shown here is derived from an EMBL/GenBank/DDBJ whole genome shotgun (WGS) entry which is preliminary data.</text>
</comment>
<protein>
    <submittedName>
        <fullName evidence="2">Uncharacterized protein</fullName>
    </submittedName>
</protein>